<dbReference type="OrthoDB" id="5150296at2"/>
<dbReference type="GO" id="GO:0097367">
    <property type="term" value="F:carbohydrate derivative binding"/>
    <property type="evidence" value="ECO:0007669"/>
    <property type="project" value="InterPro"/>
</dbReference>
<dbReference type="EMBL" id="WKPI01000017">
    <property type="protein sequence ID" value="MSC33511.1"/>
    <property type="molecule type" value="Genomic_DNA"/>
</dbReference>
<evidence type="ECO:0000256" key="1">
    <source>
        <dbReference type="ARBA" id="ARBA00022737"/>
    </source>
</evidence>
<dbReference type="AlphaFoldDB" id="A0A6N7S8X5"/>
<dbReference type="Proteomes" id="UP000433575">
    <property type="component" value="Unassembled WGS sequence"/>
</dbReference>
<accession>A0A6N7S8X5</accession>
<evidence type="ECO:0000313" key="3">
    <source>
        <dbReference type="EMBL" id="MSA89756.1"/>
    </source>
</evidence>
<dbReference type="PROSITE" id="PS51464">
    <property type="entry name" value="SIS"/>
    <property type="match status" value="1"/>
</dbReference>
<feature type="domain" description="SIS" evidence="2">
    <location>
        <begin position="31"/>
        <end position="178"/>
    </location>
</feature>
<comment type="caution">
    <text evidence="3">The sequence shown here is derived from an EMBL/GenBank/DDBJ whole genome shotgun (WGS) entry which is preliminary data.</text>
</comment>
<dbReference type="GO" id="GO:0004360">
    <property type="term" value="F:glutamine-fructose-6-phosphate transaminase (isomerizing) activity"/>
    <property type="evidence" value="ECO:0007669"/>
    <property type="project" value="TreeGrafter"/>
</dbReference>
<dbReference type="PANTHER" id="PTHR10937:SF17">
    <property type="entry name" value="GLUCOSAMINE-FRUCTOSE-6-PHOSPHATE AMINOTRANSFERASE"/>
    <property type="match status" value="1"/>
</dbReference>
<proteinExistence type="predicted"/>
<dbReference type="CDD" id="cd05008">
    <property type="entry name" value="SIS_GlmS_GlmD_1"/>
    <property type="match status" value="1"/>
</dbReference>
<sequence>MEKPTMVGYILDQGRALRQSFAQRACFVNPMVELFQQHDIRKIYFLGSGTSYHASLSFKNWFEQFIPVEADVVIPTVFTHYTQINNNQIYKPEQILVVGISQSGTSVSTVEAMRKAKSEGYLTVALTEALSSLITREVDVVVPLTCGKEEIPIETRGYIITLLTGYLWAVEIAGALGRLNSIQLQQKLDDAQTMLAHFDELTAEVQLWIDRNQPELLNMERGHIAAYGTHYPTALEGVLKMYETFHKPLSAYELEELIHGPQMAFDAKTYLYFIASNEFERSRIPLFLDWIKENEVTEHVFVFYHDQQTTSPKDLHFHSPIAQDLSPLAFVVPFQLMAARNCEAIGYDTSVYPPKRRAFAHKKMEE</sequence>
<dbReference type="GO" id="GO:0006002">
    <property type="term" value="P:fructose 6-phosphate metabolic process"/>
    <property type="evidence" value="ECO:0007669"/>
    <property type="project" value="TreeGrafter"/>
</dbReference>
<dbReference type="EMBL" id="WKPJ01000015">
    <property type="protein sequence ID" value="MSA89756.1"/>
    <property type="molecule type" value="Genomic_DNA"/>
</dbReference>
<dbReference type="GO" id="GO:0006047">
    <property type="term" value="P:UDP-N-acetylglucosamine metabolic process"/>
    <property type="evidence" value="ECO:0007669"/>
    <property type="project" value="TreeGrafter"/>
</dbReference>
<protein>
    <submittedName>
        <fullName evidence="3">SIS domain-containing protein</fullName>
    </submittedName>
</protein>
<dbReference type="Pfam" id="PF01380">
    <property type="entry name" value="SIS"/>
    <property type="match status" value="1"/>
</dbReference>
<dbReference type="InterPro" id="IPR001347">
    <property type="entry name" value="SIS_dom"/>
</dbReference>
<dbReference type="PANTHER" id="PTHR10937">
    <property type="entry name" value="GLUCOSAMINE--FRUCTOSE-6-PHOSPHATE AMINOTRANSFERASE, ISOMERIZING"/>
    <property type="match status" value="1"/>
</dbReference>
<name>A0A6N7S8X5_9FIRM</name>
<organism evidence="3 5">
    <name type="scientific">Holdemania massiliensis</name>
    <dbReference type="NCBI Taxonomy" id="1468449"/>
    <lineage>
        <taxon>Bacteria</taxon>
        <taxon>Bacillati</taxon>
        <taxon>Bacillota</taxon>
        <taxon>Erysipelotrichia</taxon>
        <taxon>Erysipelotrichales</taxon>
        <taxon>Erysipelotrichaceae</taxon>
        <taxon>Holdemania</taxon>
    </lineage>
</organism>
<keyword evidence="1" id="KW-0677">Repeat</keyword>
<dbReference type="SUPFAM" id="SSF53697">
    <property type="entry name" value="SIS domain"/>
    <property type="match status" value="1"/>
</dbReference>
<dbReference type="InterPro" id="IPR046348">
    <property type="entry name" value="SIS_dom_sf"/>
</dbReference>
<dbReference type="Proteomes" id="UP000480929">
    <property type="component" value="Unassembled WGS sequence"/>
</dbReference>
<reference evidence="5 6" key="1">
    <citation type="journal article" date="2019" name="Nat. Med.">
        <title>A library of human gut bacterial isolates paired with longitudinal multiomics data enables mechanistic microbiome research.</title>
        <authorList>
            <person name="Poyet M."/>
            <person name="Groussin M."/>
            <person name="Gibbons S.M."/>
            <person name="Avila-Pacheco J."/>
            <person name="Jiang X."/>
            <person name="Kearney S.M."/>
            <person name="Perrotta A.R."/>
            <person name="Berdy B."/>
            <person name="Zhao S."/>
            <person name="Lieberman T.D."/>
            <person name="Swanson P.K."/>
            <person name="Smith M."/>
            <person name="Roesemann S."/>
            <person name="Alexander J.E."/>
            <person name="Rich S.A."/>
            <person name="Livny J."/>
            <person name="Vlamakis H."/>
            <person name="Clish C."/>
            <person name="Bullock K."/>
            <person name="Deik A."/>
            <person name="Scott J."/>
            <person name="Pierce K.A."/>
            <person name="Xavier R.J."/>
            <person name="Alm E.J."/>
        </authorList>
    </citation>
    <scope>NUCLEOTIDE SEQUENCE [LARGE SCALE GENOMIC DNA]</scope>
    <source>
        <strain evidence="3 5">BIOML-A4</strain>
        <strain evidence="4 6">BIOML-A5</strain>
    </source>
</reference>
<evidence type="ECO:0000313" key="5">
    <source>
        <dbReference type="Proteomes" id="UP000433575"/>
    </source>
</evidence>
<dbReference type="RefSeq" id="WP_154238972.1">
    <property type="nucleotide sequence ID" value="NZ_CALJPI010000064.1"/>
</dbReference>
<dbReference type="GO" id="GO:0006487">
    <property type="term" value="P:protein N-linked glycosylation"/>
    <property type="evidence" value="ECO:0007669"/>
    <property type="project" value="TreeGrafter"/>
</dbReference>
<gene>
    <name evidence="4" type="ORF">GKD88_10300</name>
    <name evidence="3" type="ORF">GKE08_10500</name>
</gene>
<evidence type="ECO:0000313" key="6">
    <source>
        <dbReference type="Proteomes" id="UP000480929"/>
    </source>
</evidence>
<dbReference type="InterPro" id="IPR035466">
    <property type="entry name" value="GlmS/AgaS_SIS"/>
</dbReference>
<evidence type="ECO:0000259" key="2">
    <source>
        <dbReference type="PROSITE" id="PS51464"/>
    </source>
</evidence>
<keyword evidence="6" id="KW-1185">Reference proteome</keyword>
<dbReference type="Gene3D" id="3.40.50.10490">
    <property type="entry name" value="Glucose-6-phosphate isomerase like protein, domain 1"/>
    <property type="match status" value="2"/>
</dbReference>
<evidence type="ECO:0000313" key="4">
    <source>
        <dbReference type="EMBL" id="MSC33511.1"/>
    </source>
</evidence>